<feature type="compositionally biased region" description="Polar residues" evidence="7">
    <location>
        <begin position="212"/>
        <end position="227"/>
    </location>
</feature>
<feature type="region of interest" description="Disordered" evidence="7">
    <location>
        <begin position="201"/>
        <end position="260"/>
    </location>
</feature>
<evidence type="ECO:0000256" key="5">
    <source>
        <dbReference type="PROSITE-ProRule" id="PRU00108"/>
    </source>
</evidence>
<dbReference type="InterPro" id="IPR017970">
    <property type="entry name" value="Homeobox_CS"/>
</dbReference>
<evidence type="ECO:0000256" key="2">
    <source>
        <dbReference type="ARBA" id="ARBA00023125"/>
    </source>
</evidence>
<feature type="domain" description="Homeobox" evidence="8">
    <location>
        <begin position="144"/>
        <end position="204"/>
    </location>
</feature>
<name>A0ABR4QDT9_9CEST</name>
<gene>
    <name evidence="9" type="ORF">TcWFU_005234</name>
</gene>
<dbReference type="Gene3D" id="1.10.10.60">
    <property type="entry name" value="Homeodomain-like"/>
    <property type="match status" value="1"/>
</dbReference>
<dbReference type="CDD" id="cd00086">
    <property type="entry name" value="homeodomain"/>
    <property type="match status" value="1"/>
</dbReference>
<organism evidence="9 10">
    <name type="scientific">Taenia crassiceps</name>
    <dbReference type="NCBI Taxonomy" id="6207"/>
    <lineage>
        <taxon>Eukaryota</taxon>
        <taxon>Metazoa</taxon>
        <taxon>Spiralia</taxon>
        <taxon>Lophotrochozoa</taxon>
        <taxon>Platyhelminthes</taxon>
        <taxon>Cestoda</taxon>
        <taxon>Eucestoda</taxon>
        <taxon>Cyclophyllidea</taxon>
        <taxon>Taeniidae</taxon>
        <taxon>Taenia</taxon>
    </lineage>
</organism>
<dbReference type="InterPro" id="IPR050394">
    <property type="entry name" value="Homeobox_NK-like"/>
</dbReference>
<comment type="subcellular location">
    <subcellularLocation>
        <location evidence="1 5 6">Nucleus</location>
    </subcellularLocation>
</comment>
<dbReference type="PANTHER" id="PTHR24340">
    <property type="entry name" value="HOMEOBOX PROTEIN NKX"/>
    <property type="match status" value="1"/>
</dbReference>
<keyword evidence="10" id="KW-1185">Reference proteome</keyword>
<dbReference type="PRINTS" id="PR00024">
    <property type="entry name" value="HOMEOBOX"/>
</dbReference>
<feature type="DNA-binding region" description="Homeobox" evidence="5">
    <location>
        <begin position="146"/>
        <end position="205"/>
    </location>
</feature>
<dbReference type="InterPro" id="IPR020479">
    <property type="entry name" value="HD_metazoa"/>
</dbReference>
<dbReference type="InterPro" id="IPR009057">
    <property type="entry name" value="Homeodomain-like_sf"/>
</dbReference>
<comment type="caution">
    <text evidence="9">The sequence shown here is derived from an EMBL/GenBank/DDBJ whole genome shotgun (WGS) entry which is preliminary data.</text>
</comment>
<keyword evidence="2 5" id="KW-0238">DNA-binding</keyword>
<evidence type="ECO:0000313" key="9">
    <source>
        <dbReference type="EMBL" id="KAL5107745.1"/>
    </source>
</evidence>
<keyword evidence="3 5" id="KW-0371">Homeobox</keyword>
<sequence length="320" mass="35414">MASFRVEHILSKPDTEETMETEGGNAASVQRCYRASLEDGSKSDTSLPKRGSSGISNDFNRTDFSSLLQHQQQQQQQTSCLNLASLLALQESEYFHLARSDPNFYTAATLQKQQQQKLPNQLMRTGEGEETHGVSGGVVVGGAGKHRRARTAFTYGQLVALESKFKTTRYLSVCERMNMALSLNLTETQVKIWFQNRRTKWKKENPSEQHHQTSMNSRKQLNTQEQPILSGGLGSNRSDASDMSPPNSSITESPPARDQREDGTNAVLLAYVFNQLRNSLHKDKNTTADGILQAFGNNVTPASKRPSKGESDQVGLDTGS</sequence>
<evidence type="ECO:0000256" key="6">
    <source>
        <dbReference type="RuleBase" id="RU000682"/>
    </source>
</evidence>
<keyword evidence="4 5" id="KW-0539">Nucleus</keyword>
<dbReference type="InterPro" id="IPR001356">
    <property type="entry name" value="HD"/>
</dbReference>
<dbReference type="Proteomes" id="UP001651158">
    <property type="component" value="Unassembled WGS sequence"/>
</dbReference>
<evidence type="ECO:0000256" key="1">
    <source>
        <dbReference type="ARBA" id="ARBA00004123"/>
    </source>
</evidence>
<evidence type="ECO:0000256" key="3">
    <source>
        <dbReference type="ARBA" id="ARBA00023155"/>
    </source>
</evidence>
<dbReference type="PANTHER" id="PTHR24340:SF37">
    <property type="entry name" value="HOMEOBOX PROTEIN SLOU"/>
    <property type="match status" value="1"/>
</dbReference>
<feature type="region of interest" description="Disordered" evidence="7">
    <location>
        <begin position="1"/>
        <end position="58"/>
    </location>
</feature>
<evidence type="ECO:0000256" key="4">
    <source>
        <dbReference type="ARBA" id="ARBA00023242"/>
    </source>
</evidence>
<feature type="compositionally biased region" description="Basic and acidic residues" evidence="7">
    <location>
        <begin position="202"/>
        <end position="211"/>
    </location>
</feature>
<proteinExistence type="predicted"/>
<evidence type="ECO:0000313" key="10">
    <source>
        <dbReference type="Proteomes" id="UP001651158"/>
    </source>
</evidence>
<reference evidence="9 10" key="1">
    <citation type="journal article" date="2022" name="Front. Cell. Infect. Microbiol.">
        <title>The Genomes of Two Strains of Taenia crassiceps the Animal Model for the Study of Human Cysticercosis.</title>
        <authorList>
            <person name="Bobes R.J."/>
            <person name="Estrada K."/>
            <person name="Rios-Valencia D.G."/>
            <person name="Calderon-Gallegos A."/>
            <person name="de la Torre P."/>
            <person name="Carrero J.C."/>
            <person name="Sanchez-Flores A."/>
            <person name="Laclette J.P."/>
        </authorList>
    </citation>
    <scope>NUCLEOTIDE SEQUENCE [LARGE SCALE GENOMIC DNA]</scope>
    <source>
        <strain evidence="9">WFUcys</strain>
    </source>
</reference>
<accession>A0ABR4QDT9</accession>
<feature type="region of interest" description="Disordered" evidence="7">
    <location>
        <begin position="296"/>
        <end position="320"/>
    </location>
</feature>
<feature type="compositionally biased region" description="Basic and acidic residues" evidence="7">
    <location>
        <begin position="1"/>
        <end position="15"/>
    </location>
</feature>
<dbReference type="Pfam" id="PF00046">
    <property type="entry name" value="Homeodomain"/>
    <property type="match status" value="1"/>
</dbReference>
<dbReference type="SMART" id="SM00389">
    <property type="entry name" value="HOX"/>
    <property type="match status" value="1"/>
</dbReference>
<dbReference type="PROSITE" id="PS00027">
    <property type="entry name" value="HOMEOBOX_1"/>
    <property type="match status" value="1"/>
</dbReference>
<dbReference type="SUPFAM" id="SSF46689">
    <property type="entry name" value="Homeodomain-like"/>
    <property type="match status" value="1"/>
</dbReference>
<evidence type="ECO:0000256" key="7">
    <source>
        <dbReference type="SAM" id="MobiDB-lite"/>
    </source>
</evidence>
<dbReference type="EMBL" id="JAKROA010000004">
    <property type="protein sequence ID" value="KAL5107745.1"/>
    <property type="molecule type" value="Genomic_DNA"/>
</dbReference>
<protein>
    <recommendedName>
        <fullName evidence="8">Homeobox domain-containing protein</fullName>
    </recommendedName>
</protein>
<dbReference type="PROSITE" id="PS50071">
    <property type="entry name" value="HOMEOBOX_2"/>
    <property type="match status" value="1"/>
</dbReference>
<evidence type="ECO:0000259" key="8">
    <source>
        <dbReference type="PROSITE" id="PS50071"/>
    </source>
</evidence>